<comment type="caution">
    <text evidence="2">The sequence shown here is derived from an EMBL/GenBank/DDBJ whole genome shotgun (WGS) entry which is preliminary data.</text>
</comment>
<evidence type="ECO:0000256" key="1">
    <source>
        <dbReference type="SAM" id="MobiDB-lite"/>
    </source>
</evidence>
<evidence type="ECO:0000313" key="3">
    <source>
        <dbReference type="Proteomes" id="UP001605036"/>
    </source>
</evidence>
<dbReference type="Proteomes" id="UP001605036">
    <property type="component" value="Unassembled WGS sequence"/>
</dbReference>
<evidence type="ECO:0000313" key="2">
    <source>
        <dbReference type="EMBL" id="KAL2628708.1"/>
    </source>
</evidence>
<name>A0ABD1YD97_9MARC</name>
<organism evidence="2 3">
    <name type="scientific">Riccia fluitans</name>
    <dbReference type="NCBI Taxonomy" id="41844"/>
    <lineage>
        <taxon>Eukaryota</taxon>
        <taxon>Viridiplantae</taxon>
        <taxon>Streptophyta</taxon>
        <taxon>Embryophyta</taxon>
        <taxon>Marchantiophyta</taxon>
        <taxon>Marchantiopsida</taxon>
        <taxon>Marchantiidae</taxon>
        <taxon>Marchantiales</taxon>
        <taxon>Ricciaceae</taxon>
        <taxon>Riccia</taxon>
    </lineage>
</organism>
<reference evidence="2 3" key="1">
    <citation type="submission" date="2024-09" db="EMBL/GenBank/DDBJ databases">
        <title>Chromosome-scale assembly of Riccia fluitans.</title>
        <authorList>
            <person name="Paukszto L."/>
            <person name="Sawicki J."/>
            <person name="Karawczyk K."/>
            <person name="Piernik-Szablinska J."/>
            <person name="Szczecinska M."/>
            <person name="Mazdziarz M."/>
        </authorList>
    </citation>
    <scope>NUCLEOTIDE SEQUENCE [LARGE SCALE GENOMIC DNA]</scope>
    <source>
        <strain evidence="2">Rf_01</strain>
        <tissue evidence="2">Aerial parts of the thallus</tissue>
    </source>
</reference>
<protein>
    <submittedName>
        <fullName evidence="2">Uncharacterized protein</fullName>
    </submittedName>
</protein>
<proteinExistence type="predicted"/>
<keyword evidence="3" id="KW-1185">Reference proteome</keyword>
<dbReference type="EMBL" id="JBHFFA010000004">
    <property type="protein sequence ID" value="KAL2628708.1"/>
    <property type="molecule type" value="Genomic_DNA"/>
</dbReference>
<gene>
    <name evidence="2" type="ORF">R1flu_013394</name>
</gene>
<feature type="region of interest" description="Disordered" evidence="1">
    <location>
        <begin position="1"/>
        <end position="20"/>
    </location>
</feature>
<dbReference type="AlphaFoldDB" id="A0ABD1YD97"/>
<sequence>MGAATNGCHGDTERKNRKPRAAVCNVASENKENQKRMTTATWQAMDSTTQGALTAKRTKRQTYKVRNIKSSMQAE</sequence>
<accession>A0ABD1YD97</accession>